<accession>A0A844AQE3</accession>
<keyword evidence="1" id="KW-1133">Transmembrane helix</keyword>
<keyword evidence="1" id="KW-0472">Membrane</keyword>
<feature type="transmembrane region" description="Helical" evidence="1">
    <location>
        <begin position="31"/>
        <end position="50"/>
    </location>
</feature>
<feature type="transmembrane region" description="Helical" evidence="1">
    <location>
        <begin position="6"/>
        <end position="24"/>
    </location>
</feature>
<protein>
    <recommendedName>
        <fullName evidence="4">NfeD-like C-terminal domain-containing protein</fullName>
    </recommendedName>
</protein>
<evidence type="ECO:0000256" key="1">
    <source>
        <dbReference type="SAM" id="Phobius"/>
    </source>
</evidence>
<dbReference type="EMBL" id="WIXK01000001">
    <property type="protein sequence ID" value="MQY41188.1"/>
    <property type="molecule type" value="Genomic_DNA"/>
</dbReference>
<evidence type="ECO:0000313" key="2">
    <source>
        <dbReference type="EMBL" id="MQY41188.1"/>
    </source>
</evidence>
<reference evidence="2 3" key="1">
    <citation type="submission" date="2019-10" db="EMBL/GenBank/DDBJ databases">
        <title>Epibacterium sp. nov., isolated from seawater.</title>
        <authorList>
            <person name="Zhang X."/>
            <person name="Li N."/>
        </authorList>
    </citation>
    <scope>NUCLEOTIDE SEQUENCE [LARGE SCALE GENOMIC DNA]</scope>
    <source>
        <strain evidence="2 3">SM1969</strain>
    </source>
</reference>
<dbReference type="AlphaFoldDB" id="A0A844AQE3"/>
<proteinExistence type="predicted"/>
<gene>
    <name evidence="2" type="ORF">GG681_00895</name>
</gene>
<dbReference type="Proteomes" id="UP000436694">
    <property type="component" value="Unassembled WGS sequence"/>
</dbReference>
<organism evidence="2 3">
    <name type="scientific">Tritonibacter aquimaris</name>
    <dbReference type="NCBI Taxonomy" id="2663379"/>
    <lineage>
        <taxon>Bacteria</taxon>
        <taxon>Pseudomonadati</taxon>
        <taxon>Pseudomonadota</taxon>
        <taxon>Alphaproteobacteria</taxon>
        <taxon>Rhodobacterales</taxon>
        <taxon>Paracoccaceae</taxon>
        <taxon>Tritonibacter</taxon>
    </lineage>
</organism>
<sequence length="92" mass="10008">MDNFWLVWWVWGIAALVLVILEVLLPGFIALGFGIGAGVIAALILVVPGFSLAPTLMLLLFASLSLAAWLALHRLFSLPTGQVKHFDHDIND</sequence>
<comment type="caution">
    <text evidence="2">The sequence shown here is derived from an EMBL/GenBank/DDBJ whole genome shotgun (WGS) entry which is preliminary data.</text>
</comment>
<name>A0A844AQE3_9RHOB</name>
<keyword evidence="1" id="KW-0812">Transmembrane</keyword>
<feature type="transmembrane region" description="Helical" evidence="1">
    <location>
        <begin position="56"/>
        <end position="76"/>
    </location>
</feature>
<evidence type="ECO:0008006" key="4">
    <source>
        <dbReference type="Google" id="ProtNLM"/>
    </source>
</evidence>
<keyword evidence="3" id="KW-1185">Reference proteome</keyword>
<evidence type="ECO:0000313" key="3">
    <source>
        <dbReference type="Proteomes" id="UP000436694"/>
    </source>
</evidence>